<dbReference type="EMBL" id="KJ668714">
    <property type="protein sequence ID" value="AHY83378.1"/>
    <property type="molecule type" value="Genomic_DNA"/>
</dbReference>
<accession>A0A023ZVJ1</accession>
<evidence type="ECO:0008006" key="3">
    <source>
        <dbReference type="Google" id="ProtNLM"/>
    </source>
</evidence>
<keyword evidence="2" id="KW-1185">Reference proteome</keyword>
<evidence type="ECO:0000313" key="1">
    <source>
        <dbReference type="EMBL" id="AHY83378.1"/>
    </source>
</evidence>
<sequence length="71" mass="8343">MRLIMRTEVVVFTLHESGKSFIEIARELNLQAKEVAVLWARAMTAKNKFETREKVVYRKRHINKKVKNGTV</sequence>
<reference evidence="1 2" key="1">
    <citation type="submission" date="2014-10" db="EMBL/GenBank/DDBJ databases">
        <title>Complete genome sequence of e11/2, a T-even type bacteriophage specific for E. coli O157:H7.</title>
        <authorList>
            <person name="Coffey B."/>
            <person name="Ross P."/>
            <person name="O'Flynn G."/>
            <person name="O'Sullivan O."/>
            <person name="Casey A."/>
            <person name="Callanan M."/>
            <person name="Coffey A."/>
            <person name="McAuliffe O."/>
        </authorList>
    </citation>
    <scope>NUCLEOTIDE SEQUENCE [LARGE SCALE GENOMIC DNA]</scope>
</reference>
<dbReference type="Proteomes" id="UP000024439">
    <property type="component" value="Segment"/>
</dbReference>
<dbReference type="RefSeq" id="YP_009030785.1">
    <property type="nucleotide sequence ID" value="NC_024125.2"/>
</dbReference>
<organism evidence="1 2">
    <name type="scientific">Escherichia phage vB_EcoM_112</name>
    <dbReference type="NCBI Taxonomy" id="1495285"/>
    <lineage>
        <taxon>Viruses</taxon>
        <taxon>Duplodnaviria</taxon>
        <taxon>Heunggongvirae</taxon>
        <taxon>Uroviricota</taxon>
        <taxon>Caudoviricetes</taxon>
        <taxon>Pantevenvirales</taxon>
        <taxon>Straboviridae</taxon>
        <taxon>Tevenvirinae</taxon>
        <taxon>Tequatrovirus</taxon>
        <taxon>Tequatrovirus e112</taxon>
    </lineage>
</organism>
<gene>
    <name evidence="1" type="ORF">e112_188</name>
</gene>
<name>A0A023ZVJ1_9CAUD</name>
<dbReference type="KEGG" id="vg:19485328"/>
<dbReference type="InterPro" id="IPR021404">
    <property type="entry name" value="Phage_T4_Gp24.3"/>
</dbReference>
<evidence type="ECO:0000313" key="2">
    <source>
        <dbReference type="Proteomes" id="UP000024439"/>
    </source>
</evidence>
<dbReference type="GeneID" id="19485328"/>
<proteinExistence type="predicted"/>
<protein>
    <recommendedName>
        <fullName evidence="3">Phage protein</fullName>
    </recommendedName>
</protein>
<dbReference type="Pfam" id="PF11242">
    <property type="entry name" value="DUF2774"/>
    <property type="match status" value="1"/>
</dbReference>